<dbReference type="RefSeq" id="WP_184834675.1">
    <property type="nucleotide sequence ID" value="NZ_JACHMN010000002.1"/>
</dbReference>
<reference evidence="1 2" key="1">
    <citation type="submission" date="2020-08" db="EMBL/GenBank/DDBJ databases">
        <title>Sequencing the genomes of 1000 actinobacteria strains.</title>
        <authorList>
            <person name="Klenk H.-P."/>
        </authorList>
    </citation>
    <scope>NUCLEOTIDE SEQUENCE [LARGE SCALE GENOMIC DNA]</scope>
    <source>
        <strain evidence="1 2">DSM 45362</strain>
    </source>
</reference>
<name>A0A841BPE2_9ACTN</name>
<protein>
    <submittedName>
        <fullName evidence="1">Uncharacterized protein</fullName>
    </submittedName>
</protein>
<proteinExistence type="predicted"/>
<dbReference type="EMBL" id="JACHMN010000002">
    <property type="protein sequence ID" value="MBB5868612.1"/>
    <property type="molecule type" value="Genomic_DNA"/>
</dbReference>
<sequence length="196" mass="21159">MTIIAPSSVGLRLPEGWLELDPRADDLMVELRRAVRTVWDTELDDKRLVGLLTPLAVEVRRLAATEEIVLVGVYADVIPVEGGDPLMITAHAVLAISPPLGDARVACLELLGNPTAEATIAPVTLPAGDGVRDQGTTMISHPDWDEAVPAYHQRFCVPVPGVERLAVLTFLTPNLALRDAFTEVFDAIAETLTFYG</sequence>
<gene>
    <name evidence="1" type="ORF">F4553_001991</name>
</gene>
<dbReference type="Proteomes" id="UP000587527">
    <property type="component" value="Unassembled WGS sequence"/>
</dbReference>
<dbReference type="AlphaFoldDB" id="A0A841BPE2"/>
<evidence type="ECO:0000313" key="2">
    <source>
        <dbReference type="Proteomes" id="UP000587527"/>
    </source>
</evidence>
<organism evidence="1 2">
    <name type="scientific">Allocatelliglobosispora scoriae</name>
    <dbReference type="NCBI Taxonomy" id="643052"/>
    <lineage>
        <taxon>Bacteria</taxon>
        <taxon>Bacillati</taxon>
        <taxon>Actinomycetota</taxon>
        <taxon>Actinomycetes</taxon>
        <taxon>Micromonosporales</taxon>
        <taxon>Micromonosporaceae</taxon>
        <taxon>Allocatelliglobosispora</taxon>
    </lineage>
</organism>
<keyword evidence="2" id="KW-1185">Reference proteome</keyword>
<accession>A0A841BPE2</accession>
<evidence type="ECO:0000313" key="1">
    <source>
        <dbReference type="EMBL" id="MBB5868612.1"/>
    </source>
</evidence>
<comment type="caution">
    <text evidence="1">The sequence shown here is derived from an EMBL/GenBank/DDBJ whole genome shotgun (WGS) entry which is preliminary data.</text>
</comment>